<name>A0A563F2V3_9PSEU</name>
<dbReference type="AlphaFoldDB" id="A0A563F2V3"/>
<protein>
    <submittedName>
        <fullName evidence="1">Uncharacterized protein</fullName>
    </submittedName>
</protein>
<gene>
    <name evidence="1" type="ORF">FKR81_01745</name>
</gene>
<accession>A0A563F2V3</accession>
<evidence type="ECO:0000313" key="2">
    <source>
        <dbReference type="Proteomes" id="UP000316639"/>
    </source>
</evidence>
<dbReference type="RefSeq" id="WP_146349089.1">
    <property type="nucleotide sequence ID" value="NZ_VOBR01000001.1"/>
</dbReference>
<dbReference type="Proteomes" id="UP000316639">
    <property type="component" value="Unassembled WGS sequence"/>
</dbReference>
<keyword evidence="2" id="KW-1185">Reference proteome</keyword>
<comment type="caution">
    <text evidence="1">The sequence shown here is derived from an EMBL/GenBank/DDBJ whole genome shotgun (WGS) entry which is preliminary data.</text>
</comment>
<proteinExistence type="predicted"/>
<sequence>MSRRRKSKKSKKSGRLASAVKSPWFLVAGAAIAGVSLVAAVVGPVPDLVKDETEVSSLSAEPVNKPGVTEFVLPLDVRLEDMPPGDDGYCTPKVVEWLTKVGQEVPPYQRIALRSIAQDGAMLAISNVRAVDLKKYDPRPVMLFRCPDGGNGDNAILHLRLDRDPQAQLVDLETQTTGPFAFNLQPGEQGSIELHLLGDTGHSYSGRIVADVATGEKKATVSLPLNGKVDGFDRVSPGRYARLAVQPGMKPGVFQCLLYPPGVAASDKTSDWDLIDCSPEKVRSLLAEIGGAP</sequence>
<evidence type="ECO:0000313" key="1">
    <source>
        <dbReference type="EMBL" id="TWP54306.1"/>
    </source>
</evidence>
<dbReference type="EMBL" id="VOBR01000001">
    <property type="protein sequence ID" value="TWP54306.1"/>
    <property type="molecule type" value="Genomic_DNA"/>
</dbReference>
<reference evidence="1 2" key="1">
    <citation type="submission" date="2019-07" db="EMBL/GenBank/DDBJ databases">
        <title>Lentzea xizangensis sp. nov., isolated from Qinghai-Tibetan Plateau Soils.</title>
        <authorList>
            <person name="Huang J."/>
        </authorList>
    </citation>
    <scope>NUCLEOTIDE SEQUENCE [LARGE SCALE GENOMIC DNA]</scope>
    <source>
        <strain evidence="1 2">FXJ1.1311</strain>
    </source>
</reference>
<dbReference type="OrthoDB" id="3680951at2"/>
<organism evidence="1 2">
    <name type="scientific">Lentzea tibetensis</name>
    <dbReference type="NCBI Taxonomy" id="2591470"/>
    <lineage>
        <taxon>Bacteria</taxon>
        <taxon>Bacillati</taxon>
        <taxon>Actinomycetota</taxon>
        <taxon>Actinomycetes</taxon>
        <taxon>Pseudonocardiales</taxon>
        <taxon>Pseudonocardiaceae</taxon>
        <taxon>Lentzea</taxon>
    </lineage>
</organism>